<sequence>MIKLIICDDEEHIIQQAKQYLLQVAKELSLELTIDTFLSGEDLLASYQPNSSSLIILDIEMKGLDGLATAKRLREQQGYRGLIIFLTNHERQLLTSEERCENLVLEKSAEYSTFAQQLKPILQKLAQDQQEFSFVTVEGAEITVLAQTILAFYTKRFQRGQTVHLKMTDRECTVKASLDQVEEQVAGSTFYRMNPYQLVNLKHVLTLGENYLLLTDQTKLKLQRKEKKALQDQLFQVD</sequence>
<name>A0ABS3LA05_9ENTE</name>
<dbReference type="SMART" id="SM00448">
    <property type="entry name" value="REC"/>
    <property type="match status" value="1"/>
</dbReference>
<comment type="caution">
    <text evidence="3">The sequence shown here is derived from an EMBL/GenBank/DDBJ whole genome shotgun (WGS) entry which is preliminary data.</text>
</comment>
<dbReference type="SUPFAM" id="SSF52172">
    <property type="entry name" value="CheY-like"/>
    <property type="match status" value="1"/>
</dbReference>
<dbReference type="RefSeq" id="WP_207673387.1">
    <property type="nucleotide sequence ID" value="NZ_JAFREM010000015.1"/>
</dbReference>
<dbReference type="InterPro" id="IPR007492">
    <property type="entry name" value="LytTR_DNA-bd_dom"/>
</dbReference>
<dbReference type="Proteomes" id="UP000664601">
    <property type="component" value="Unassembled WGS sequence"/>
</dbReference>
<gene>
    <name evidence="3" type="ORF">JZO70_09825</name>
</gene>
<evidence type="ECO:0000259" key="2">
    <source>
        <dbReference type="PROSITE" id="PS50110"/>
    </source>
</evidence>
<accession>A0ABS3LA05</accession>
<evidence type="ECO:0000313" key="3">
    <source>
        <dbReference type="EMBL" id="MBO1306460.1"/>
    </source>
</evidence>
<keyword evidence="4" id="KW-1185">Reference proteome</keyword>
<feature type="domain" description="Response regulatory" evidence="2">
    <location>
        <begin position="3"/>
        <end position="122"/>
    </location>
</feature>
<dbReference type="Gene3D" id="2.40.50.1020">
    <property type="entry name" value="LytTr DNA-binding domain"/>
    <property type="match status" value="1"/>
</dbReference>
<proteinExistence type="predicted"/>
<reference evidence="3 4" key="1">
    <citation type="submission" date="2021-03" db="EMBL/GenBank/DDBJ databases">
        <title>Enterococcal diversity collection.</title>
        <authorList>
            <person name="Gilmore M.S."/>
            <person name="Schwartzman J."/>
            <person name="Van Tyne D."/>
            <person name="Martin M."/>
            <person name="Earl A.M."/>
            <person name="Manson A.L."/>
            <person name="Straub T."/>
            <person name="Salamzade R."/>
            <person name="Saavedra J."/>
            <person name="Lebreton F."/>
            <person name="Prichula J."/>
            <person name="Schaufler K."/>
            <person name="Gaca A."/>
            <person name="Sgardioli B."/>
            <person name="Wagenaar J."/>
            <person name="Strong T."/>
        </authorList>
    </citation>
    <scope>NUCLEOTIDE SEQUENCE [LARGE SCALE GENOMIC DNA]</scope>
    <source>
        <strain evidence="3 4">669A</strain>
    </source>
</reference>
<dbReference type="Gene3D" id="3.40.50.2300">
    <property type="match status" value="1"/>
</dbReference>
<feature type="modified residue" description="4-aspartylphosphate" evidence="1">
    <location>
        <position position="58"/>
    </location>
</feature>
<dbReference type="PROSITE" id="PS50110">
    <property type="entry name" value="RESPONSE_REGULATORY"/>
    <property type="match status" value="1"/>
</dbReference>
<protein>
    <submittedName>
        <fullName evidence="3">Response regulator</fullName>
    </submittedName>
</protein>
<keyword evidence="1" id="KW-0597">Phosphoprotein</keyword>
<dbReference type="Pfam" id="PF00072">
    <property type="entry name" value="Response_reg"/>
    <property type="match status" value="1"/>
</dbReference>
<dbReference type="EMBL" id="JAFREM010000015">
    <property type="protein sequence ID" value="MBO1306460.1"/>
    <property type="molecule type" value="Genomic_DNA"/>
</dbReference>
<organism evidence="3 4">
    <name type="scientific">Candidatus Enterococcus moelleringii</name>
    <dbReference type="NCBI Taxonomy" id="2815325"/>
    <lineage>
        <taxon>Bacteria</taxon>
        <taxon>Bacillati</taxon>
        <taxon>Bacillota</taxon>
        <taxon>Bacilli</taxon>
        <taxon>Lactobacillales</taxon>
        <taxon>Enterococcaceae</taxon>
        <taxon>Enterococcus</taxon>
    </lineage>
</organism>
<dbReference type="Pfam" id="PF04397">
    <property type="entry name" value="LytTR"/>
    <property type="match status" value="1"/>
</dbReference>
<dbReference type="InterPro" id="IPR001789">
    <property type="entry name" value="Sig_transdc_resp-reg_receiver"/>
</dbReference>
<evidence type="ECO:0000256" key="1">
    <source>
        <dbReference type="PROSITE-ProRule" id="PRU00169"/>
    </source>
</evidence>
<dbReference type="InterPro" id="IPR011006">
    <property type="entry name" value="CheY-like_superfamily"/>
</dbReference>
<evidence type="ECO:0000313" key="4">
    <source>
        <dbReference type="Proteomes" id="UP000664601"/>
    </source>
</evidence>